<dbReference type="AlphaFoldDB" id="A0A1M4ZBF3"/>
<dbReference type="Pfam" id="PF01695">
    <property type="entry name" value="IstB_IS21"/>
    <property type="match status" value="1"/>
</dbReference>
<dbReference type="SUPFAM" id="SSF52540">
    <property type="entry name" value="P-loop containing nucleoside triphosphate hydrolases"/>
    <property type="match status" value="1"/>
</dbReference>
<gene>
    <name evidence="2" type="ORF">SAMN05443638_14113</name>
</gene>
<keyword evidence="3" id="KW-1185">Reference proteome</keyword>
<dbReference type="SMART" id="SM00382">
    <property type="entry name" value="AAA"/>
    <property type="match status" value="1"/>
</dbReference>
<sequence length="230" mass="26532">MENSFSCPLCQNTGWIEDKERNVFIECKCVKEKKAIELLIRTGLSNEQLKTNFTTFKVWNESVKRMKEVAIRYYLDYEKIKNTTNNSLALLGESGSGKTHLLSALINNFVSNKGIDIAYISYIDTLIQLKQNIISSELYQDKINRFKKSSILVIDDLFKGGFTDSDIRIVLEIINYRYSAKLPFMISSELYLDDLIKVDKALGGRIAERTKGHIYEIKGIKNNYRLNKKD</sequence>
<proteinExistence type="predicted"/>
<dbReference type="Gene3D" id="3.40.50.300">
    <property type="entry name" value="P-loop containing nucleotide triphosphate hydrolases"/>
    <property type="match status" value="1"/>
</dbReference>
<dbReference type="InterPro" id="IPR027417">
    <property type="entry name" value="P-loop_NTPase"/>
</dbReference>
<dbReference type="EMBL" id="FQVM01000041">
    <property type="protein sequence ID" value="SHF15370.1"/>
    <property type="molecule type" value="Genomic_DNA"/>
</dbReference>
<evidence type="ECO:0000313" key="3">
    <source>
        <dbReference type="Proteomes" id="UP000184035"/>
    </source>
</evidence>
<feature type="domain" description="AAA+ ATPase" evidence="1">
    <location>
        <begin position="84"/>
        <end position="202"/>
    </location>
</feature>
<dbReference type="Proteomes" id="UP000184035">
    <property type="component" value="Unassembled WGS sequence"/>
</dbReference>
<dbReference type="GO" id="GO:0005524">
    <property type="term" value="F:ATP binding"/>
    <property type="evidence" value="ECO:0007669"/>
    <property type="project" value="InterPro"/>
</dbReference>
<protein>
    <submittedName>
        <fullName evidence="2">DNA replication protein DnaC</fullName>
    </submittedName>
</protein>
<dbReference type="InterPro" id="IPR002611">
    <property type="entry name" value="IstB_ATP-bd"/>
</dbReference>
<dbReference type="InterPro" id="IPR003593">
    <property type="entry name" value="AAA+_ATPase"/>
</dbReference>
<evidence type="ECO:0000259" key="1">
    <source>
        <dbReference type="SMART" id="SM00382"/>
    </source>
</evidence>
<reference evidence="2 3" key="1">
    <citation type="submission" date="2016-11" db="EMBL/GenBank/DDBJ databases">
        <authorList>
            <person name="Jaros S."/>
            <person name="Januszkiewicz K."/>
            <person name="Wedrychowicz H."/>
        </authorList>
    </citation>
    <scope>NUCLEOTIDE SEQUENCE [LARGE SCALE GENOMIC DNA]</scope>
    <source>
        <strain evidence="2 3">DSM 2631</strain>
    </source>
</reference>
<dbReference type="STRING" id="1533.SAMN05443638_14113"/>
<dbReference type="PANTHER" id="PTHR30050">
    <property type="entry name" value="CHROMOSOMAL REPLICATION INITIATOR PROTEIN DNAA"/>
    <property type="match status" value="1"/>
</dbReference>
<dbReference type="RefSeq" id="WP_072897768.1">
    <property type="nucleotide sequence ID" value="NZ_FQVM01000041.1"/>
</dbReference>
<organism evidence="2 3">
    <name type="scientific">Clostridium fallax</name>
    <dbReference type="NCBI Taxonomy" id="1533"/>
    <lineage>
        <taxon>Bacteria</taxon>
        <taxon>Bacillati</taxon>
        <taxon>Bacillota</taxon>
        <taxon>Clostridia</taxon>
        <taxon>Eubacteriales</taxon>
        <taxon>Clostridiaceae</taxon>
        <taxon>Clostridium</taxon>
    </lineage>
</organism>
<name>A0A1M4ZBF3_9CLOT</name>
<accession>A0A1M4ZBF3</accession>
<dbReference type="GO" id="GO:0006260">
    <property type="term" value="P:DNA replication"/>
    <property type="evidence" value="ECO:0007669"/>
    <property type="project" value="TreeGrafter"/>
</dbReference>
<dbReference type="PANTHER" id="PTHR30050:SF10">
    <property type="entry name" value="PHAGE-LIKE ELEMENT PBSX PROTEIN XKDC"/>
    <property type="match status" value="1"/>
</dbReference>
<evidence type="ECO:0000313" key="2">
    <source>
        <dbReference type="EMBL" id="SHF15370.1"/>
    </source>
</evidence>